<dbReference type="Gene3D" id="1.10.10.1100">
    <property type="entry name" value="BFD-like [2Fe-2S]-binding domain"/>
    <property type="match status" value="1"/>
</dbReference>
<keyword evidence="5 16" id="KW-0349">Heme</keyword>
<dbReference type="PANTHER" id="PTHR43809">
    <property type="entry name" value="NITRITE REDUCTASE (NADH) LARGE SUBUNIT"/>
    <property type="match status" value="1"/>
</dbReference>
<feature type="binding site" evidence="16">
    <location>
        <position position="643"/>
    </location>
    <ligand>
        <name>[4Fe-4S] cluster</name>
        <dbReference type="ChEBI" id="CHEBI:49883"/>
    </ligand>
</feature>
<gene>
    <name evidence="22" type="ORF">C6Y45_15710</name>
</gene>
<evidence type="ECO:0000259" key="19">
    <source>
        <dbReference type="Pfam" id="PF04324"/>
    </source>
</evidence>
<dbReference type="GO" id="GO:0050660">
    <property type="term" value="F:flavin adenine dinucleotide binding"/>
    <property type="evidence" value="ECO:0007669"/>
    <property type="project" value="UniProtKB-UniRule"/>
</dbReference>
<reference evidence="22 23" key="1">
    <citation type="submission" date="2018-03" db="EMBL/GenBank/DDBJ databases">
        <title>Alkalicoccus saliphilus sp. nov., isolated from a mineral pool.</title>
        <authorList>
            <person name="Zhao B."/>
        </authorList>
    </citation>
    <scope>NUCLEOTIDE SEQUENCE [LARGE SCALE GENOMIC DNA]</scope>
    <source>
        <strain evidence="22 23">6AG</strain>
    </source>
</reference>
<dbReference type="Pfam" id="PF01077">
    <property type="entry name" value="NIR_SIR"/>
    <property type="match status" value="1"/>
</dbReference>
<evidence type="ECO:0000256" key="10">
    <source>
        <dbReference type="ARBA" id="ARBA00023002"/>
    </source>
</evidence>
<dbReference type="OrthoDB" id="9792592at2"/>
<dbReference type="InterPro" id="IPR041575">
    <property type="entry name" value="Rubredoxin_C"/>
</dbReference>
<dbReference type="PRINTS" id="PR00411">
    <property type="entry name" value="PNDRDTASEI"/>
</dbReference>
<evidence type="ECO:0000256" key="8">
    <source>
        <dbReference type="ARBA" id="ARBA00022723"/>
    </source>
</evidence>
<evidence type="ECO:0000256" key="11">
    <source>
        <dbReference type="ARBA" id="ARBA00023004"/>
    </source>
</evidence>
<proteinExistence type="inferred from homology"/>
<dbReference type="GO" id="GO:0098809">
    <property type="term" value="F:nitrite reductase activity"/>
    <property type="evidence" value="ECO:0007669"/>
    <property type="project" value="InterPro"/>
</dbReference>
<evidence type="ECO:0000259" key="18">
    <source>
        <dbReference type="Pfam" id="PF03460"/>
    </source>
</evidence>
<evidence type="ECO:0000256" key="6">
    <source>
        <dbReference type="ARBA" id="ARBA00022630"/>
    </source>
</evidence>
<evidence type="ECO:0000259" key="21">
    <source>
        <dbReference type="Pfam" id="PF18267"/>
    </source>
</evidence>
<dbReference type="Gene3D" id="3.30.413.10">
    <property type="entry name" value="Sulfite Reductase Hemoprotein, domain 1"/>
    <property type="match status" value="1"/>
</dbReference>
<evidence type="ECO:0000256" key="2">
    <source>
        <dbReference type="ARBA" id="ARBA00005096"/>
    </source>
</evidence>
<dbReference type="GO" id="GO:0051537">
    <property type="term" value="F:2 iron, 2 sulfur cluster binding"/>
    <property type="evidence" value="ECO:0007669"/>
    <property type="project" value="UniProtKB-KW"/>
</dbReference>
<keyword evidence="4 16" id="KW-0004">4Fe-4S</keyword>
<feature type="binding site" evidence="16">
    <location>
        <position position="681"/>
    </location>
    <ligand>
        <name>[4Fe-4S] cluster</name>
        <dbReference type="ChEBI" id="CHEBI:49883"/>
    </ligand>
</feature>
<dbReference type="SUPFAM" id="SSF56014">
    <property type="entry name" value="Nitrite and sulphite reductase 4Fe-4S domain-like"/>
    <property type="match status" value="1"/>
</dbReference>
<evidence type="ECO:0000256" key="16">
    <source>
        <dbReference type="PIRSR" id="PIRSR037149-1"/>
    </source>
</evidence>
<dbReference type="Proteomes" id="UP000240509">
    <property type="component" value="Unassembled WGS sequence"/>
</dbReference>
<dbReference type="InterPro" id="IPR045854">
    <property type="entry name" value="NO2/SO3_Rdtase_4Fe4S_sf"/>
</dbReference>
<keyword evidence="10" id="KW-0560">Oxidoreductase</keyword>
<evidence type="ECO:0000256" key="12">
    <source>
        <dbReference type="ARBA" id="ARBA00023014"/>
    </source>
</evidence>
<dbReference type="GO" id="GO:0050661">
    <property type="term" value="F:NADP binding"/>
    <property type="evidence" value="ECO:0007669"/>
    <property type="project" value="UniProtKB-UniRule"/>
</dbReference>
<evidence type="ECO:0000256" key="1">
    <source>
        <dbReference type="ARBA" id="ARBA00001974"/>
    </source>
</evidence>
<dbReference type="InterPro" id="IPR006066">
    <property type="entry name" value="NO2/SO3_Rdtase_FeS/sirohaem_BS"/>
</dbReference>
<dbReference type="InterPro" id="IPR017121">
    <property type="entry name" value="Nitrite_Rdtase_lsu"/>
</dbReference>
<comment type="caution">
    <text evidence="22">The sequence shown here is derived from an EMBL/GenBank/DDBJ whole genome shotgun (WGS) entry which is preliminary data.</text>
</comment>
<dbReference type="CDD" id="cd19944">
    <property type="entry name" value="NirB_Fer2_BFD-like_2"/>
    <property type="match status" value="1"/>
</dbReference>
<dbReference type="InterPro" id="IPR041854">
    <property type="entry name" value="BFD-like_2Fe2S-bd_dom_sf"/>
</dbReference>
<keyword evidence="7" id="KW-0001">2Fe-2S</keyword>
<keyword evidence="9 15" id="KW-0274">FAD</keyword>
<dbReference type="PANTHER" id="PTHR43809:SF1">
    <property type="entry name" value="NITRITE REDUCTASE (NADH) LARGE SUBUNIT"/>
    <property type="match status" value="1"/>
</dbReference>
<evidence type="ECO:0000256" key="13">
    <source>
        <dbReference type="ARBA" id="ARBA00023063"/>
    </source>
</evidence>
<feature type="binding site" description="axial binding residue" evidence="16">
    <location>
        <position position="681"/>
    </location>
    <ligand>
        <name>siroheme</name>
        <dbReference type="ChEBI" id="CHEBI:60052"/>
    </ligand>
    <ligandPart>
        <name>Fe</name>
        <dbReference type="ChEBI" id="CHEBI:18248"/>
    </ligandPart>
</feature>
<evidence type="ECO:0000256" key="5">
    <source>
        <dbReference type="ARBA" id="ARBA00022617"/>
    </source>
</evidence>
<dbReference type="Pfam" id="PF04324">
    <property type="entry name" value="Fer2_BFD"/>
    <property type="match status" value="2"/>
</dbReference>
<dbReference type="InterPro" id="IPR007419">
    <property type="entry name" value="BFD-like_2Fe2S-bd_dom"/>
</dbReference>
<evidence type="ECO:0000313" key="22">
    <source>
        <dbReference type="EMBL" id="PTL37582.1"/>
    </source>
</evidence>
<comment type="cofactor">
    <cofactor evidence="1 15">
        <name>FAD</name>
        <dbReference type="ChEBI" id="CHEBI:57692"/>
    </cofactor>
</comment>
<evidence type="ECO:0000256" key="9">
    <source>
        <dbReference type="ARBA" id="ARBA00022827"/>
    </source>
</evidence>
<feature type="binding site" evidence="16">
    <location>
        <position position="677"/>
    </location>
    <ligand>
        <name>[4Fe-4S] cluster</name>
        <dbReference type="ChEBI" id="CHEBI:49883"/>
    </ligand>
</feature>
<dbReference type="EMBL" id="PZJJ01000042">
    <property type="protein sequence ID" value="PTL37582.1"/>
    <property type="molecule type" value="Genomic_DNA"/>
</dbReference>
<feature type="domain" description="BFD-like [2Fe-2S]-binding" evidence="19">
    <location>
        <begin position="419"/>
        <end position="467"/>
    </location>
</feature>
<keyword evidence="11 16" id="KW-0408">Iron</keyword>
<feature type="binding site" evidence="16">
    <location>
        <position position="637"/>
    </location>
    <ligand>
        <name>[4Fe-4S] cluster</name>
        <dbReference type="ChEBI" id="CHEBI:49883"/>
    </ligand>
</feature>
<dbReference type="InterPro" id="IPR006067">
    <property type="entry name" value="NO2/SO3_Rdtase_4Fe4S_dom"/>
</dbReference>
<dbReference type="Pfam" id="PF07992">
    <property type="entry name" value="Pyr_redox_2"/>
    <property type="match status" value="1"/>
</dbReference>
<keyword evidence="6 15" id="KW-0285">Flavoprotein</keyword>
<dbReference type="NCBIfam" id="TIGR02374">
    <property type="entry name" value="nitri_red_nirB"/>
    <property type="match status" value="1"/>
</dbReference>
<organism evidence="22 23">
    <name type="scientific">Alkalicoccus saliphilus</name>
    <dbReference type="NCBI Taxonomy" id="200989"/>
    <lineage>
        <taxon>Bacteria</taxon>
        <taxon>Bacillati</taxon>
        <taxon>Bacillota</taxon>
        <taxon>Bacilli</taxon>
        <taxon>Bacillales</taxon>
        <taxon>Bacillaceae</taxon>
        <taxon>Alkalicoccus</taxon>
    </lineage>
</organism>
<dbReference type="GO" id="GO:0042128">
    <property type="term" value="P:nitrate assimilation"/>
    <property type="evidence" value="ECO:0007669"/>
    <property type="project" value="UniProtKB-UniRule"/>
</dbReference>
<dbReference type="FunFam" id="1.10.10.1100:FF:000002">
    <property type="entry name" value="Nitrite reductase large subunit"/>
    <property type="match status" value="1"/>
</dbReference>
<dbReference type="PRINTS" id="PR00368">
    <property type="entry name" value="FADPNR"/>
</dbReference>
<dbReference type="GO" id="GO:0046872">
    <property type="term" value="F:metal ion binding"/>
    <property type="evidence" value="ECO:0007669"/>
    <property type="project" value="UniProtKB-KW"/>
</dbReference>
<evidence type="ECO:0000256" key="3">
    <source>
        <dbReference type="ARBA" id="ARBA00010429"/>
    </source>
</evidence>
<dbReference type="Gene3D" id="3.50.50.60">
    <property type="entry name" value="FAD/NAD(P)-binding domain"/>
    <property type="match status" value="2"/>
</dbReference>
<feature type="domain" description="Nitrite/Sulfite reductase ferredoxin-like" evidence="18">
    <location>
        <begin position="558"/>
        <end position="620"/>
    </location>
</feature>
<evidence type="ECO:0000256" key="15">
    <source>
        <dbReference type="PIRNR" id="PIRNR037149"/>
    </source>
</evidence>
<comment type="cofactor">
    <cofactor evidence="14">
        <name>[2Fe-2S] cluster</name>
        <dbReference type="ChEBI" id="CHEBI:190135"/>
    </cofactor>
</comment>
<evidence type="ECO:0000259" key="17">
    <source>
        <dbReference type="Pfam" id="PF01077"/>
    </source>
</evidence>
<dbReference type="InterPro" id="IPR052034">
    <property type="entry name" value="NasD-like"/>
</dbReference>
<feature type="domain" description="NADH-rubredoxin oxidoreductase C-terminal" evidence="21">
    <location>
        <begin position="319"/>
        <end position="385"/>
    </location>
</feature>
<dbReference type="InterPro" id="IPR023753">
    <property type="entry name" value="FAD/NAD-binding_dom"/>
</dbReference>
<comment type="pathway">
    <text evidence="2">Nitrogen metabolism; nitrate reduction (assimilation).</text>
</comment>
<dbReference type="GO" id="GO:0020037">
    <property type="term" value="F:heme binding"/>
    <property type="evidence" value="ECO:0007669"/>
    <property type="project" value="InterPro"/>
</dbReference>
<dbReference type="GO" id="GO:0051539">
    <property type="term" value="F:4 iron, 4 sulfur cluster binding"/>
    <property type="evidence" value="ECO:0007669"/>
    <property type="project" value="UniProtKB-KW"/>
</dbReference>
<dbReference type="Gene3D" id="3.90.480.20">
    <property type="match status" value="1"/>
</dbReference>
<dbReference type="InterPro" id="IPR016156">
    <property type="entry name" value="FAD/NAD-linked_Rdtase_dimer_sf"/>
</dbReference>
<dbReference type="PRINTS" id="PR00397">
    <property type="entry name" value="SIROHAEM"/>
</dbReference>
<dbReference type="AlphaFoldDB" id="A0A2T4U2F7"/>
<name>A0A2T4U2F7_9BACI</name>
<dbReference type="RefSeq" id="WP_107586171.1">
    <property type="nucleotide sequence ID" value="NZ_PZJJ01000042.1"/>
</dbReference>
<evidence type="ECO:0000256" key="14">
    <source>
        <dbReference type="ARBA" id="ARBA00034078"/>
    </source>
</evidence>
<dbReference type="UniPathway" id="UPA00653"/>
<evidence type="ECO:0000256" key="7">
    <source>
        <dbReference type="ARBA" id="ARBA00022714"/>
    </source>
</evidence>
<keyword evidence="23" id="KW-1185">Reference proteome</keyword>
<comment type="similarity">
    <text evidence="3">Belongs to the nitrite and sulfite reductase 4Fe-4S domain family.</text>
</comment>
<feature type="domain" description="Nitrite/sulphite reductase 4Fe-4S" evidence="17">
    <location>
        <begin position="628"/>
        <end position="766"/>
    </location>
</feature>
<dbReference type="Pfam" id="PF18267">
    <property type="entry name" value="Rubredoxin_C"/>
    <property type="match status" value="1"/>
</dbReference>
<dbReference type="CDD" id="cd19943">
    <property type="entry name" value="NirB_Fer2_BFD-like_1"/>
    <property type="match status" value="1"/>
</dbReference>
<comment type="cofactor">
    <cofactor evidence="16">
        <name>siroheme</name>
        <dbReference type="ChEBI" id="CHEBI:60052"/>
    </cofactor>
    <text evidence="16">Binds 1 siroheme per subunit.</text>
</comment>
<comment type="cofactor">
    <cofactor evidence="16">
        <name>[4Fe-4S] cluster</name>
        <dbReference type="ChEBI" id="CHEBI:49883"/>
    </cofactor>
    <text evidence="16">Binds 1 [4Fe-4S] cluster per subunit.</text>
</comment>
<dbReference type="SUPFAM" id="SSF55124">
    <property type="entry name" value="Nitrite/Sulfite reductase N-terminal domain-like"/>
    <property type="match status" value="1"/>
</dbReference>
<dbReference type="SUPFAM" id="SSF51905">
    <property type="entry name" value="FAD/NAD(P)-binding domain"/>
    <property type="match status" value="2"/>
</dbReference>
<dbReference type="FunFam" id="3.50.50.60:FF:000033">
    <property type="entry name" value="Nitrite reductase [NAD(P)H], large subunit"/>
    <property type="match status" value="1"/>
</dbReference>
<protein>
    <submittedName>
        <fullName evidence="22">Nitrite reductase large subunit</fullName>
    </submittedName>
</protein>
<dbReference type="InterPro" id="IPR036188">
    <property type="entry name" value="FAD/NAD-bd_sf"/>
</dbReference>
<evidence type="ECO:0000313" key="23">
    <source>
        <dbReference type="Proteomes" id="UP000240509"/>
    </source>
</evidence>
<evidence type="ECO:0000256" key="4">
    <source>
        <dbReference type="ARBA" id="ARBA00022485"/>
    </source>
</evidence>
<accession>A0A2T4U2F7</accession>
<keyword evidence="13 15" id="KW-0534">Nitrate assimilation</keyword>
<feature type="domain" description="BFD-like [2Fe-2S]-binding" evidence="19">
    <location>
        <begin position="483"/>
        <end position="532"/>
    </location>
</feature>
<feature type="domain" description="FAD/NAD(P)-binding" evidence="20">
    <location>
        <begin position="5"/>
        <end position="282"/>
    </location>
</feature>
<evidence type="ECO:0000259" key="20">
    <source>
        <dbReference type="Pfam" id="PF07992"/>
    </source>
</evidence>
<keyword evidence="12 16" id="KW-0411">Iron-sulfur</keyword>
<dbReference type="InterPro" id="IPR012744">
    <property type="entry name" value="Nitri_red_NirB"/>
</dbReference>
<dbReference type="InterPro" id="IPR005117">
    <property type="entry name" value="NiRdtase/SiRdtase_haem-b_fer"/>
</dbReference>
<keyword evidence="8 16" id="KW-0479">Metal-binding</keyword>
<dbReference type="InterPro" id="IPR036136">
    <property type="entry name" value="Nit/Sulf_reduc_fer-like_dom_sf"/>
</dbReference>
<dbReference type="Pfam" id="PF03460">
    <property type="entry name" value="NIR_SIR_ferr"/>
    <property type="match status" value="1"/>
</dbReference>
<dbReference type="PIRSF" id="PIRSF037149">
    <property type="entry name" value="NirB"/>
    <property type="match status" value="1"/>
</dbReference>
<sequence length="807" mass="89673">MFMKKLVLIGNGMAGVRTIEEILKKDTESWEITIFGSEPYPNYNRILLSSVLQGDSSVDDIVLNDFDWYKKHDIILHAGDEVQRVDTEKQVVYSSKGVEASYDKLIFATGSDPFMLPVDGADKEGVIAFRDIKDCEEMISTSKKYKKAVVIGGGLLGLEAARGLLNLNMEVDVVHIHNYLMERQLDEPAAGMLQEELEKQGMNFLMEKETLKIRGKKRASGLLFKDGSSVEADLVVMAVGIKPNVSLARETGLEVERAIVVDDYMQTSAPNVYAVGECVQHREMVYGLVAPLYEQGKVLAEHITGEKEPKGYEGTLLYTQLKVSGVDVFSAGEFTDKADTKAIRVHDEFEGLYKKVVVRNNKVIGSVLFGDTSDSPRLLDMMKSGQDISEMNKVAILPSEERGENLESPVIAMADTETICGCNGVCKGDITAAIKDQELSSVQEVTQNTNAGRSCGGCKPLVSDLLEHTLGEAFSEADQKQPVCACTTHTHEEVQAEIKEKKLTLVREVMNVMGWENEEGCPSCRPAINYYIGLFWPEEAEDDANSRFINERVHANIQNDGTFSVVPRMYGGVTNPEELRKIADTADKYNVKMVKVTGGQRLDLLGVNKEDLPKIWEDLDMPSGHAYGKAVRTVKTCVGQDFCRFGTQDSIQMGIDIEKKFQGLQTPHKVKMAVSACPRNCAESGIKDIGVVGLQGAWEMYVGGNGGVDLRGGDLLCTVHTDEELMEMIGAYMQYYRETARYLERTSHWLERVGLDHVKSILVDDVEQRRELNSRVETALSTFNEPWQQIIESGKIKQDYFEVKATS</sequence>
<dbReference type="Gene3D" id="3.30.390.30">
    <property type="match status" value="1"/>
</dbReference>